<evidence type="ECO:0000256" key="4">
    <source>
        <dbReference type="PROSITE-ProRule" id="PRU00433"/>
    </source>
</evidence>
<dbReference type="InterPro" id="IPR009056">
    <property type="entry name" value="Cyt_c-like_dom"/>
</dbReference>
<evidence type="ECO:0000256" key="3">
    <source>
        <dbReference type="ARBA" id="ARBA00023004"/>
    </source>
</evidence>
<evidence type="ECO:0000256" key="2">
    <source>
        <dbReference type="ARBA" id="ARBA00022723"/>
    </source>
</evidence>
<dbReference type="GO" id="GO:0004130">
    <property type="term" value="F:cytochrome-c peroxidase activity"/>
    <property type="evidence" value="ECO:0007669"/>
    <property type="project" value="TreeGrafter"/>
</dbReference>
<dbReference type="PROSITE" id="PS51007">
    <property type="entry name" value="CYTC"/>
    <property type="match status" value="2"/>
</dbReference>
<dbReference type="EMBL" id="QUOU01000001">
    <property type="protein sequence ID" value="REL28972.1"/>
    <property type="molecule type" value="Genomic_DNA"/>
</dbReference>
<dbReference type="InterPro" id="IPR051395">
    <property type="entry name" value="Cytochrome_c_Peroxidase/MauG"/>
</dbReference>
<dbReference type="Pfam" id="PF06537">
    <property type="entry name" value="DHOR"/>
    <property type="match status" value="2"/>
</dbReference>
<proteinExistence type="predicted"/>
<keyword evidence="3 4" id="KW-0408">Iron</keyword>
<dbReference type="PANTHER" id="PTHR30600:SF4">
    <property type="entry name" value="CYTOCHROME C DOMAIN-CONTAINING PROTEIN"/>
    <property type="match status" value="1"/>
</dbReference>
<evidence type="ECO:0000313" key="6">
    <source>
        <dbReference type="EMBL" id="REL28972.1"/>
    </source>
</evidence>
<protein>
    <recommendedName>
        <fullName evidence="5">Cytochrome c domain-containing protein</fullName>
    </recommendedName>
</protein>
<organism evidence="6 7">
    <name type="scientific">Thalassotalea euphylliae</name>
    <dbReference type="NCBI Taxonomy" id="1655234"/>
    <lineage>
        <taxon>Bacteria</taxon>
        <taxon>Pseudomonadati</taxon>
        <taxon>Pseudomonadota</taxon>
        <taxon>Gammaproteobacteria</taxon>
        <taxon>Alteromonadales</taxon>
        <taxon>Colwelliaceae</taxon>
        <taxon>Thalassotalea</taxon>
    </lineage>
</organism>
<dbReference type="GO" id="GO:0009055">
    <property type="term" value="F:electron transfer activity"/>
    <property type="evidence" value="ECO:0007669"/>
    <property type="project" value="InterPro"/>
</dbReference>
<evidence type="ECO:0000256" key="1">
    <source>
        <dbReference type="ARBA" id="ARBA00022617"/>
    </source>
</evidence>
<keyword evidence="2 4" id="KW-0479">Metal-binding</keyword>
<dbReference type="Proteomes" id="UP000256478">
    <property type="component" value="Unassembled WGS sequence"/>
</dbReference>
<evidence type="ECO:0000313" key="7">
    <source>
        <dbReference type="Proteomes" id="UP000256478"/>
    </source>
</evidence>
<dbReference type="Gene3D" id="1.10.760.10">
    <property type="entry name" value="Cytochrome c-like domain"/>
    <property type="match status" value="1"/>
</dbReference>
<evidence type="ECO:0000259" key="5">
    <source>
        <dbReference type="PROSITE" id="PS51007"/>
    </source>
</evidence>
<name>A0A3E0TYM2_9GAMM</name>
<gene>
    <name evidence="6" type="ORF">DXX93_15355</name>
</gene>
<dbReference type="InterPro" id="IPR010538">
    <property type="entry name" value="DHOR"/>
</dbReference>
<accession>A0A3E0TYM2</accession>
<keyword evidence="1 4" id="KW-0349">Heme</keyword>
<comment type="caution">
    <text evidence="6">The sequence shown here is derived from an EMBL/GenBank/DDBJ whole genome shotgun (WGS) entry which is preliminary data.</text>
</comment>
<dbReference type="PANTHER" id="PTHR30600">
    <property type="entry name" value="CYTOCHROME C PEROXIDASE-RELATED"/>
    <property type="match status" value="1"/>
</dbReference>
<dbReference type="AlphaFoldDB" id="A0A3E0TYM2"/>
<dbReference type="GO" id="GO:0020037">
    <property type="term" value="F:heme binding"/>
    <property type="evidence" value="ECO:0007669"/>
    <property type="project" value="InterPro"/>
</dbReference>
<dbReference type="PIRSF" id="PIRSF028099">
    <property type="entry name" value="DUF1111"/>
    <property type="match status" value="1"/>
</dbReference>
<reference evidence="6 7" key="1">
    <citation type="submission" date="2018-08" db="EMBL/GenBank/DDBJ databases">
        <title>Thalassotalea euphylliae genome.</title>
        <authorList>
            <person name="Summers S."/>
            <person name="Rice S.A."/>
            <person name="Freckelton M.L."/>
            <person name="Nedved B.T."/>
            <person name="Hadfield M.G."/>
        </authorList>
    </citation>
    <scope>NUCLEOTIDE SEQUENCE [LARGE SCALE GENOMIC DNA]</scope>
    <source>
        <strain evidence="6 7">H1</strain>
    </source>
</reference>
<dbReference type="GO" id="GO:0046872">
    <property type="term" value="F:metal ion binding"/>
    <property type="evidence" value="ECO:0007669"/>
    <property type="project" value="UniProtKB-KW"/>
</dbReference>
<dbReference type="SUPFAM" id="SSF46626">
    <property type="entry name" value="Cytochrome c"/>
    <property type="match status" value="1"/>
</dbReference>
<feature type="domain" description="Cytochrome c" evidence="5">
    <location>
        <begin position="340"/>
        <end position="472"/>
    </location>
</feature>
<dbReference type="OrthoDB" id="9805202at2"/>
<sequence length="472" mass="51614">MGLVIGLTAINLLAGCEQQPKTVAPAFDASEHSPGGKATIKNFNYRTFIKPGAHLTGLDRVDFWAGFTFFEMPWVEAPASTSVRDGLGPLFNTHSCLSCHGKGSRGKFFDEGIGEQSGLLIRLGPTHPNAPKVDPVYGGQIQVRTIAAAKKYLTDPLLPEAKIDLAFEYTDGQYADGESYQLRKPIIKLAELGYGELASGIGLSPRFGPNIFGMGLLDAISDKDLIAQEDLADANGDHISAKYNRGLDVVTGEKAIGRYGFKAKHPNLLQQVTDAFNNDIGIVNPLFPNEVCTDSQPGCQQASKITNPKGEHEIAERLVQDVMIFSRHIGVPPARNLEDTETQQGRELFYQLNCQACHTPSYTTSATYPHQDLASIKIWPYTDLALHDMGEGLADGVFENDANGKEWRTPPLWGIGLQQQVQGQQLFLHDGRARSISEAILWHGGEAQASQQVFKQLTATERKALIKFLRAI</sequence>
<dbReference type="InterPro" id="IPR036909">
    <property type="entry name" value="Cyt_c-like_dom_sf"/>
</dbReference>
<feature type="domain" description="Cytochrome c" evidence="5">
    <location>
        <begin position="61"/>
        <end position="185"/>
    </location>
</feature>